<keyword evidence="2" id="KW-0732">Signal</keyword>
<feature type="chain" id="PRO_5041274800" evidence="2">
    <location>
        <begin position="22"/>
        <end position="94"/>
    </location>
</feature>
<evidence type="ECO:0000256" key="2">
    <source>
        <dbReference type="SAM" id="SignalP"/>
    </source>
</evidence>
<protein>
    <submittedName>
        <fullName evidence="3">Uncharacterized protein</fullName>
    </submittedName>
</protein>
<keyword evidence="4" id="KW-1185">Reference proteome</keyword>
<accession>A0AA36GHS9</accession>
<proteinExistence type="predicted"/>
<name>A0AA36GHS9_9BILA</name>
<evidence type="ECO:0000313" key="4">
    <source>
        <dbReference type="Proteomes" id="UP001177023"/>
    </source>
</evidence>
<evidence type="ECO:0000256" key="1">
    <source>
        <dbReference type="SAM" id="MobiDB-lite"/>
    </source>
</evidence>
<feature type="non-terminal residue" evidence="3">
    <location>
        <position position="94"/>
    </location>
</feature>
<organism evidence="3 4">
    <name type="scientific">Mesorhabditis spiculigera</name>
    <dbReference type="NCBI Taxonomy" id="96644"/>
    <lineage>
        <taxon>Eukaryota</taxon>
        <taxon>Metazoa</taxon>
        <taxon>Ecdysozoa</taxon>
        <taxon>Nematoda</taxon>
        <taxon>Chromadorea</taxon>
        <taxon>Rhabditida</taxon>
        <taxon>Rhabditina</taxon>
        <taxon>Rhabditomorpha</taxon>
        <taxon>Rhabditoidea</taxon>
        <taxon>Rhabditidae</taxon>
        <taxon>Mesorhabditinae</taxon>
        <taxon>Mesorhabditis</taxon>
    </lineage>
</organism>
<feature type="signal peptide" evidence="2">
    <location>
        <begin position="1"/>
        <end position="21"/>
    </location>
</feature>
<feature type="compositionally biased region" description="Basic and acidic residues" evidence="1">
    <location>
        <begin position="25"/>
        <end position="36"/>
    </location>
</feature>
<comment type="caution">
    <text evidence="3">The sequence shown here is derived from an EMBL/GenBank/DDBJ whole genome shotgun (WGS) entry which is preliminary data.</text>
</comment>
<feature type="region of interest" description="Disordered" evidence="1">
    <location>
        <begin position="25"/>
        <end position="45"/>
    </location>
</feature>
<feature type="region of interest" description="Disordered" evidence="1">
    <location>
        <begin position="73"/>
        <end position="94"/>
    </location>
</feature>
<evidence type="ECO:0000313" key="3">
    <source>
        <dbReference type="EMBL" id="CAJ0585862.1"/>
    </source>
</evidence>
<dbReference type="AlphaFoldDB" id="A0AA36GHS9"/>
<gene>
    <name evidence="3" type="ORF">MSPICULIGERA_LOCUS23872</name>
</gene>
<dbReference type="Proteomes" id="UP001177023">
    <property type="component" value="Unassembled WGS sequence"/>
</dbReference>
<reference evidence="3" key="1">
    <citation type="submission" date="2023-06" db="EMBL/GenBank/DDBJ databases">
        <authorList>
            <person name="Delattre M."/>
        </authorList>
    </citation>
    <scope>NUCLEOTIDE SEQUENCE</scope>
    <source>
        <strain evidence="3">AF72</strain>
    </source>
</reference>
<dbReference type="EMBL" id="CATQJA010002706">
    <property type="protein sequence ID" value="CAJ0585862.1"/>
    <property type="molecule type" value="Genomic_DNA"/>
</dbReference>
<sequence>MTKLVLLLALVAVFGMASILARPAEETERLDSAKPHERARRQFGGFPGMSFGQMAAGMGGNFPGIVQSSRNTWGSYQSQKQGGFNSQTNSIMFG</sequence>